<protein>
    <recommendedName>
        <fullName evidence="4">DegV family protein</fullName>
    </recommendedName>
</protein>
<evidence type="ECO:0000313" key="2">
    <source>
        <dbReference type="EMBL" id="SMX53895.1"/>
    </source>
</evidence>
<evidence type="ECO:0000313" key="3">
    <source>
        <dbReference type="Proteomes" id="UP000195514"/>
    </source>
</evidence>
<keyword evidence="3" id="KW-1185">Reference proteome</keyword>
<dbReference type="GO" id="GO:0008289">
    <property type="term" value="F:lipid binding"/>
    <property type="evidence" value="ECO:0007669"/>
    <property type="project" value="UniProtKB-KW"/>
</dbReference>
<dbReference type="PANTHER" id="PTHR33434:SF2">
    <property type="entry name" value="FATTY ACID-BINDING PROTEIN TM_1468"/>
    <property type="match status" value="1"/>
</dbReference>
<dbReference type="PANTHER" id="PTHR33434">
    <property type="entry name" value="DEGV DOMAIN-CONTAINING PROTEIN DR_1986-RELATED"/>
    <property type="match status" value="1"/>
</dbReference>
<dbReference type="AlphaFoldDB" id="A0A1Y6K2I7"/>
<dbReference type="KEGG" id="abat:CFX1CAM_0830"/>
<accession>A0A1Y6K2I7</accession>
<dbReference type="InterPro" id="IPR043168">
    <property type="entry name" value="DegV_C"/>
</dbReference>
<evidence type="ECO:0000256" key="1">
    <source>
        <dbReference type="ARBA" id="ARBA00023121"/>
    </source>
</evidence>
<dbReference type="InterPro" id="IPR003797">
    <property type="entry name" value="DegV"/>
</dbReference>
<dbReference type="NCBIfam" id="TIGR00762">
    <property type="entry name" value="DegV"/>
    <property type="match status" value="1"/>
</dbReference>
<dbReference type="PROSITE" id="PS51482">
    <property type="entry name" value="DEGV"/>
    <property type="match status" value="1"/>
</dbReference>
<gene>
    <name evidence="2" type="ORF">CFX1CAM_0830</name>
</gene>
<dbReference type="InterPro" id="IPR050270">
    <property type="entry name" value="DegV_domain_contain"/>
</dbReference>
<name>A0A1Y6K2I7_9CHLR</name>
<dbReference type="SUPFAM" id="SSF82549">
    <property type="entry name" value="DAK1/DegV-like"/>
    <property type="match status" value="1"/>
</dbReference>
<organism evidence="2 3">
    <name type="scientific">Candidatus Brevifilum fermentans</name>
    <dbReference type="NCBI Taxonomy" id="1986204"/>
    <lineage>
        <taxon>Bacteria</taxon>
        <taxon>Bacillati</taxon>
        <taxon>Chloroflexota</taxon>
        <taxon>Anaerolineae</taxon>
        <taxon>Anaerolineales</taxon>
        <taxon>Anaerolineaceae</taxon>
        <taxon>Candidatus Brevifilum</taxon>
    </lineage>
</organism>
<keyword evidence="1" id="KW-0446">Lipid-binding</keyword>
<dbReference type="EMBL" id="LT859958">
    <property type="protein sequence ID" value="SMX53895.1"/>
    <property type="molecule type" value="Genomic_DNA"/>
</dbReference>
<dbReference type="Gene3D" id="3.30.1180.10">
    <property type="match status" value="1"/>
</dbReference>
<proteinExistence type="predicted"/>
<dbReference type="Pfam" id="PF02645">
    <property type="entry name" value="DegV"/>
    <property type="match status" value="1"/>
</dbReference>
<evidence type="ECO:0008006" key="4">
    <source>
        <dbReference type="Google" id="ProtNLM"/>
    </source>
</evidence>
<dbReference type="RefSeq" id="WP_087861802.1">
    <property type="nucleotide sequence ID" value="NZ_LT859958.1"/>
</dbReference>
<reference evidence="3" key="1">
    <citation type="submission" date="2017-05" db="EMBL/GenBank/DDBJ databases">
        <authorList>
            <person name="Kirkegaard R."/>
            <person name="Mcilroy J S."/>
        </authorList>
    </citation>
    <scope>NUCLEOTIDE SEQUENCE [LARGE SCALE GENOMIC DNA]</scope>
</reference>
<dbReference type="Gene3D" id="3.40.50.10170">
    <property type="match status" value="1"/>
</dbReference>
<dbReference type="OrthoDB" id="5429275at2"/>
<sequence>MIAIITDSTCDIPADLVEKYAIQIVPQYIIWGDEQFKDRVELSPQAFYQRFQTDPQRPTSSQSTKDDFLSAIDAAIENGATEALILTVSSAMSGTYQTAKAAAEKARIPVSVIDSKGPTMSLGWQVLEAARARDADADMDDIIARVATLRQKLVQVVAMQSIEYLERGGRIGDAAKWVGTLLKVKPVVRINHKTGRVEPAGLARTHQSMLNMLHRKFFDSLDRDGKLHIAVLHGNVPEEAQRLAESIQKEFNPVKLIINITGPVLGINTGPGALALCGFSG</sequence>
<dbReference type="Proteomes" id="UP000195514">
    <property type="component" value="Chromosome I"/>
</dbReference>